<evidence type="ECO:0000259" key="1">
    <source>
        <dbReference type="PROSITE" id="PS50943"/>
    </source>
</evidence>
<evidence type="ECO:0000313" key="2">
    <source>
        <dbReference type="EMBL" id="TMR22637.1"/>
    </source>
</evidence>
<evidence type="ECO:0000313" key="3">
    <source>
        <dbReference type="Proteomes" id="UP000309128"/>
    </source>
</evidence>
<dbReference type="Proteomes" id="UP000309128">
    <property type="component" value="Unassembled WGS sequence"/>
</dbReference>
<proteinExistence type="predicted"/>
<organism evidence="2 3">
    <name type="scientific">Nonomuraea turkmeniaca</name>
    <dbReference type="NCBI Taxonomy" id="103838"/>
    <lineage>
        <taxon>Bacteria</taxon>
        <taxon>Bacillati</taxon>
        <taxon>Actinomycetota</taxon>
        <taxon>Actinomycetes</taxon>
        <taxon>Streptosporangiales</taxon>
        <taxon>Streptosporangiaceae</taxon>
        <taxon>Nonomuraea</taxon>
    </lineage>
</organism>
<gene>
    <name evidence="2" type="ORF">ETD86_10920</name>
</gene>
<dbReference type="InterPro" id="IPR001387">
    <property type="entry name" value="Cro/C1-type_HTH"/>
</dbReference>
<dbReference type="AlphaFoldDB" id="A0A5S4FPF3"/>
<protein>
    <submittedName>
        <fullName evidence="2">Helix-turn-helix domain-containing protein</fullName>
    </submittedName>
</protein>
<dbReference type="SMART" id="SM00530">
    <property type="entry name" value="HTH_XRE"/>
    <property type="match status" value="1"/>
</dbReference>
<accession>A0A5S4FPF3</accession>
<reference evidence="2 3" key="1">
    <citation type="submission" date="2019-05" db="EMBL/GenBank/DDBJ databases">
        <title>Draft genome sequence of Nonomuraea turkmeniaca DSM 43926.</title>
        <authorList>
            <person name="Saricaoglu S."/>
            <person name="Isik K."/>
        </authorList>
    </citation>
    <scope>NUCLEOTIDE SEQUENCE [LARGE SCALE GENOMIC DNA]</scope>
    <source>
        <strain evidence="2 3">DSM 43926</strain>
    </source>
</reference>
<dbReference type="Pfam" id="PF13560">
    <property type="entry name" value="HTH_31"/>
    <property type="match status" value="1"/>
</dbReference>
<dbReference type="CDD" id="cd00093">
    <property type="entry name" value="HTH_XRE"/>
    <property type="match status" value="1"/>
</dbReference>
<comment type="caution">
    <text evidence="2">The sequence shown here is derived from an EMBL/GenBank/DDBJ whole genome shotgun (WGS) entry which is preliminary data.</text>
</comment>
<dbReference type="OrthoDB" id="3504495at2"/>
<dbReference type="InterPro" id="IPR010982">
    <property type="entry name" value="Lambda_DNA-bd_dom_sf"/>
</dbReference>
<dbReference type="PROSITE" id="PS50943">
    <property type="entry name" value="HTH_CROC1"/>
    <property type="match status" value="1"/>
</dbReference>
<keyword evidence="3" id="KW-1185">Reference proteome</keyword>
<dbReference type="EMBL" id="VCKY01000027">
    <property type="protein sequence ID" value="TMR22637.1"/>
    <property type="molecule type" value="Genomic_DNA"/>
</dbReference>
<dbReference type="Gene3D" id="1.10.260.40">
    <property type="entry name" value="lambda repressor-like DNA-binding domains"/>
    <property type="match status" value="1"/>
</dbReference>
<dbReference type="GO" id="GO:0003677">
    <property type="term" value="F:DNA binding"/>
    <property type="evidence" value="ECO:0007669"/>
    <property type="project" value="InterPro"/>
</dbReference>
<dbReference type="SUPFAM" id="SSF47413">
    <property type="entry name" value="lambda repressor-like DNA-binding domains"/>
    <property type="match status" value="1"/>
</dbReference>
<name>A0A5S4FPF3_9ACTN</name>
<feature type="domain" description="HTH cro/C1-type" evidence="1">
    <location>
        <begin position="38"/>
        <end position="93"/>
    </location>
</feature>
<sequence>MAVFLPVAQVIRLIVEASDGEKEGGDVATEYVTQGQRIARARHRKGWDQATLAEKIGRSVSWLSKVENGRLPLDRMSVVGQLAEVLGVEVAELTGQPYRHETTELDSGHAAVPELRLALQQASLPSGVMLRATREPRSLQELEANVRLAEQLRQDAKFTALGEVLPSILTDLIAITNDSSADRDRAEALMLRACHMARVSSNLLGHHDLGWTAVQRELVAAQRVGAPDLVAAASWDLCGVWLHEAQLDPAKDAALSALDQIEPHVGTDDTIKAMWGALHLRAAVAYSRLWDQREAESHLEEARRVAEVLPRDGNVFQTQFNQVNTTIHAVEVSMELGRPRDVISRAEHVEIAQIASSERQAHYWTCTAAGYHMNRKDNEAADALLRADRIAPQHVRNRPLVRNIVRDLRDSGKLHRQREILNLAKVMRLL</sequence>